<dbReference type="InterPro" id="IPR009050">
    <property type="entry name" value="Globin-like_sf"/>
</dbReference>
<evidence type="ECO:0008006" key="4">
    <source>
        <dbReference type="Google" id="ProtNLM"/>
    </source>
</evidence>
<evidence type="ECO:0000313" key="2">
    <source>
        <dbReference type="EMBL" id="KAF0746500.1"/>
    </source>
</evidence>
<dbReference type="SUPFAM" id="SSF46458">
    <property type="entry name" value="Globin-like"/>
    <property type="match status" value="1"/>
</dbReference>
<dbReference type="AlphaFoldDB" id="A0A6A4ZVR9"/>
<proteinExistence type="predicted"/>
<dbReference type="InterPro" id="IPR044399">
    <property type="entry name" value="Mb-like_M"/>
</dbReference>
<dbReference type="InterPro" id="IPR012292">
    <property type="entry name" value="Globin/Proto"/>
</dbReference>
<reference evidence="2 3" key="1">
    <citation type="submission" date="2019-06" db="EMBL/GenBank/DDBJ databases">
        <title>Genomics analysis of Aphanomyces spp. identifies a new class of oomycete effector associated with host adaptation.</title>
        <authorList>
            <person name="Gaulin E."/>
        </authorList>
    </citation>
    <scope>NUCLEOTIDE SEQUENCE [LARGE SCALE GENOMIC DNA]</scope>
    <source>
        <strain evidence="2 3">E</strain>
    </source>
</reference>
<comment type="caution">
    <text evidence="2">The sequence shown here is derived from an EMBL/GenBank/DDBJ whole genome shotgun (WGS) entry which is preliminary data.</text>
</comment>
<organism evidence="2 3">
    <name type="scientific">Aphanomyces astaci</name>
    <name type="common">Crayfish plague agent</name>
    <dbReference type="NCBI Taxonomy" id="112090"/>
    <lineage>
        <taxon>Eukaryota</taxon>
        <taxon>Sar</taxon>
        <taxon>Stramenopiles</taxon>
        <taxon>Oomycota</taxon>
        <taxon>Saprolegniomycetes</taxon>
        <taxon>Saprolegniales</taxon>
        <taxon>Verrucalvaceae</taxon>
        <taxon>Aphanomyces</taxon>
    </lineage>
</organism>
<dbReference type="GO" id="GO:0020037">
    <property type="term" value="F:heme binding"/>
    <property type="evidence" value="ECO:0007669"/>
    <property type="project" value="InterPro"/>
</dbReference>
<sequence length="324" mass="36246">MGAMATTTSSRRGRTPAAPPALPPSNEEMDIDDLAAFPYGLAWNDQIEHYMPPNFPLLPQLTPSRIALCRRSWAQLHAASTPAMKPYDRPGIVLVYEEFFYRLVQRDTTITRVFPTAKKQGEVLHGYVRETQCGSISRDEDLLGVMEIDTPQDVAAVASRSRFLGHRHRSFPNVRGSDVRPHHFAMYTSTCVEVIMFWLGDMASPDIGSAWSNTAGFVLKHLLEPFLYERTDPYECYQNITVSATRKVEETRIHNFSDTASSSTYTKTRPGMKSTSAWKALRNSTAPKHTTKMPRIAVTSLMMNEARKARGATVSSPNNTSSIP</sequence>
<feature type="region of interest" description="Disordered" evidence="1">
    <location>
        <begin position="1"/>
        <end position="26"/>
    </location>
</feature>
<dbReference type="CDD" id="cd01040">
    <property type="entry name" value="Mb-like"/>
    <property type="match status" value="1"/>
</dbReference>
<accession>A0A6A4ZVR9</accession>
<dbReference type="GO" id="GO:0019825">
    <property type="term" value="F:oxygen binding"/>
    <property type="evidence" value="ECO:0007669"/>
    <property type="project" value="InterPro"/>
</dbReference>
<gene>
    <name evidence="2" type="ORF">AaE_008102</name>
</gene>
<feature type="compositionally biased region" description="Polar residues" evidence="1">
    <location>
        <begin position="1"/>
        <end position="10"/>
    </location>
</feature>
<evidence type="ECO:0000313" key="3">
    <source>
        <dbReference type="Proteomes" id="UP000469452"/>
    </source>
</evidence>
<dbReference type="EMBL" id="VJMI01013941">
    <property type="protein sequence ID" value="KAF0746500.1"/>
    <property type="molecule type" value="Genomic_DNA"/>
</dbReference>
<dbReference type="Gene3D" id="1.10.490.10">
    <property type="entry name" value="Globins"/>
    <property type="match status" value="1"/>
</dbReference>
<dbReference type="VEuPathDB" id="FungiDB:H257_00176"/>
<name>A0A6A4ZVR9_APHAT</name>
<evidence type="ECO:0000256" key="1">
    <source>
        <dbReference type="SAM" id="MobiDB-lite"/>
    </source>
</evidence>
<protein>
    <recommendedName>
        <fullName evidence="4">Globin family profile domain-containing protein</fullName>
    </recommendedName>
</protein>
<dbReference type="Proteomes" id="UP000469452">
    <property type="component" value="Unassembled WGS sequence"/>
</dbReference>